<sequence>MTTLTKDGEKAWVGLMLASRAALSRVEASLKRASLPPLSWYDVLLELGRAEGGRLRHKDLAARMLLEKYNLTRLIDRMAADGAVVRVQDEADYRGAAIQITPEGRALREKMWPVYRDAVAASFSARFTDGELAMLAGLLQRVRRPNS</sequence>
<protein>
    <submittedName>
        <fullName evidence="2">MarR family transcriptional regulator</fullName>
    </submittedName>
</protein>
<dbReference type="PANTHER" id="PTHR33164:SF104">
    <property type="entry name" value="TRANSCRIPTIONAL REGULATORY PROTEIN"/>
    <property type="match status" value="1"/>
</dbReference>
<accession>A0A839AHU5</accession>
<dbReference type="GO" id="GO:0003700">
    <property type="term" value="F:DNA-binding transcription factor activity"/>
    <property type="evidence" value="ECO:0007669"/>
    <property type="project" value="InterPro"/>
</dbReference>
<dbReference type="EMBL" id="JACFXV010000066">
    <property type="protein sequence ID" value="MBA5779283.1"/>
    <property type="molecule type" value="Genomic_DNA"/>
</dbReference>
<evidence type="ECO:0000313" key="2">
    <source>
        <dbReference type="EMBL" id="MBA5779283.1"/>
    </source>
</evidence>
<dbReference type="PROSITE" id="PS50995">
    <property type="entry name" value="HTH_MARR_2"/>
    <property type="match status" value="1"/>
</dbReference>
<dbReference type="RefSeq" id="WP_182168103.1">
    <property type="nucleotide sequence ID" value="NZ_JACFXV010000066.1"/>
</dbReference>
<dbReference type="SUPFAM" id="SSF46785">
    <property type="entry name" value="Winged helix' DNA-binding domain"/>
    <property type="match status" value="1"/>
</dbReference>
<dbReference type="Proteomes" id="UP000541109">
    <property type="component" value="Unassembled WGS sequence"/>
</dbReference>
<dbReference type="AlphaFoldDB" id="A0A839AHU5"/>
<dbReference type="InterPro" id="IPR036388">
    <property type="entry name" value="WH-like_DNA-bd_sf"/>
</dbReference>
<dbReference type="Pfam" id="PF12802">
    <property type="entry name" value="MarR_2"/>
    <property type="match status" value="1"/>
</dbReference>
<dbReference type="InterPro" id="IPR000835">
    <property type="entry name" value="HTH_MarR-typ"/>
</dbReference>
<organism evidence="2 3">
    <name type="scientific">Stappia albiluteola</name>
    <dbReference type="NCBI Taxonomy" id="2758565"/>
    <lineage>
        <taxon>Bacteria</taxon>
        <taxon>Pseudomonadati</taxon>
        <taxon>Pseudomonadota</taxon>
        <taxon>Alphaproteobacteria</taxon>
        <taxon>Hyphomicrobiales</taxon>
        <taxon>Stappiaceae</taxon>
        <taxon>Stappia</taxon>
    </lineage>
</organism>
<evidence type="ECO:0000259" key="1">
    <source>
        <dbReference type="PROSITE" id="PS50995"/>
    </source>
</evidence>
<feature type="domain" description="HTH marR-type" evidence="1">
    <location>
        <begin position="8"/>
        <end position="144"/>
    </location>
</feature>
<proteinExistence type="predicted"/>
<dbReference type="PANTHER" id="PTHR33164">
    <property type="entry name" value="TRANSCRIPTIONAL REGULATOR, MARR FAMILY"/>
    <property type="match status" value="1"/>
</dbReference>
<evidence type="ECO:0000313" key="3">
    <source>
        <dbReference type="Proteomes" id="UP000541109"/>
    </source>
</evidence>
<reference evidence="2 3" key="1">
    <citation type="submission" date="2020-07" db="EMBL/GenBank/DDBJ databases">
        <title>Stappia sp., F7233, whole genome shotgun sequencing project.</title>
        <authorList>
            <person name="Jiang S."/>
            <person name="Liu Z.W."/>
            <person name="Du Z.J."/>
        </authorList>
    </citation>
    <scope>NUCLEOTIDE SEQUENCE [LARGE SCALE GENOMIC DNA]</scope>
    <source>
        <strain evidence="2 3">F7233</strain>
    </source>
</reference>
<dbReference type="InterPro" id="IPR036390">
    <property type="entry name" value="WH_DNA-bd_sf"/>
</dbReference>
<name>A0A839AHU5_9HYPH</name>
<comment type="caution">
    <text evidence="2">The sequence shown here is derived from an EMBL/GenBank/DDBJ whole genome shotgun (WGS) entry which is preliminary data.</text>
</comment>
<dbReference type="SMART" id="SM00347">
    <property type="entry name" value="HTH_MARR"/>
    <property type="match status" value="1"/>
</dbReference>
<dbReference type="PRINTS" id="PR00598">
    <property type="entry name" value="HTHMARR"/>
</dbReference>
<dbReference type="InterPro" id="IPR039422">
    <property type="entry name" value="MarR/SlyA-like"/>
</dbReference>
<gene>
    <name evidence="2" type="ORF">H2509_19305</name>
</gene>
<keyword evidence="3" id="KW-1185">Reference proteome</keyword>
<dbReference type="Gene3D" id="1.10.10.10">
    <property type="entry name" value="Winged helix-like DNA-binding domain superfamily/Winged helix DNA-binding domain"/>
    <property type="match status" value="1"/>
</dbReference>
<dbReference type="GO" id="GO:0006950">
    <property type="term" value="P:response to stress"/>
    <property type="evidence" value="ECO:0007669"/>
    <property type="project" value="TreeGrafter"/>
</dbReference>